<dbReference type="InterPro" id="IPR001611">
    <property type="entry name" value="Leu-rich_rpt"/>
</dbReference>
<dbReference type="InterPro" id="IPR003591">
    <property type="entry name" value="Leu-rich_rpt_typical-subtyp"/>
</dbReference>
<protein>
    <recommendedName>
        <fullName evidence="4">non-specific serine/threonine protein kinase</fullName>
        <ecNumber evidence="4">2.7.11.1</ecNumber>
    </recommendedName>
</protein>
<dbReference type="GO" id="GO:0005886">
    <property type="term" value="C:plasma membrane"/>
    <property type="evidence" value="ECO:0007669"/>
    <property type="project" value="UniProtKB-SubCell"/>
</dbReference>
<dbReference type="SMART" id="SM00220">
    <property type="entry name" value="S_TKc"/>
    <property type="match status" value="1"/>
</dbReference>
<evidence type="ECO:0000256" key="21">
    <source>
        <dbReference type="ARBA" id="ARBA00048679"/>
    </source>
</evidence>
<comment type="similarity">
    <text evidence="3">Belongs to the protein kinase superfamily. Ser/Thr protein kinase family.</text>
</comment>
<dbReference type="InterPro" id="IPR050647">
    <property type="entry name" value="Plant_LRR-RLKs"/>
</dbReference>
<keyword evidence="12" id="KW-0677">Repeat</keyword>
<dbReference type="GO" id="GO:0005524">
    <property type="term" value="F:ATP binding"/>
    <property type="evidence" value="ECO:0007669"/>
    <property type="project" value="UniProtKB-UniRule"/>
</dbReference>
<dbReference type="SMART" id="SM00369">
    <property type="entry name" value="LRR_TYP"/>
    <property type="match status" value="7"/>
</dbReference>
<evidence type="ECO:0000313" key="26">
    <source>
        <dbReference type="Proteomes" id="UP001152523"/>
    </source>
</evidence>
<dbReference type="SUPFAM" id="SSF56112">
    <property type="entry name" value="Protein kinase-like (PK-like)"/>
    <property type="match status" value="1"/>
</dbReference>
<keyword evidence="19" id="KW-0325">Glycoprotein</keyword>
<comment type="subcellular location">
    <subcellularLocation>
        <location evidence="1">Cell membrane</location>
    </subcellularLocation>
    <subcellularLocation>
        <location evidence="2">Membrane</location>
        <topology evidence="2">Single-pass type I membrane protein</topology>
    </subcellularLocation>
</comment>
<dbReference type="PANTHER" id="PTHR48056:SF89">
    <property type="entry name" value="OS06G0585982 PROTEIN"/>
    <property type="match status" value="1"/>
</dbReference>
<keyword evidence="16 23" id="KW-1133">Transmembrane helix</keyword>
<dbReference type="InterPro" id="IPR000719">
    <property type="entry name" value="Prot_kinase_dom"/>
</dbReference>
<organism evidence="25 26">
    <name type="scientific">Cuscuta epithymum</name>
    <dbReference type="NCBI Taxonomy" id="186058"/>
    <lineage>
        <taxon>Eukaryota</taxon>
        <taxon>Viridiplantae</taxon>
        <taxon>Streptophyta</taxon>
        <taxon>Embryophyta</taxon>
        <taxon>Tracheophyta</taxon>
        <taxon>Spermatophyta</taxon>
        <taxon>Magnoliopsida</taxon>
        <taxon>eudicotyledons</taxon>
        <taxon>Gunneridae</taxon>
        <taxon>Pentapetalae</taxon>
        <taxon>asterids</taxon>
        <taxon>lamiids</taxon>
        <taxon>Solanales</taxon>
        <taxon>Convolvulaceae</taxon>
        <taxon>Cuscuteae</taxon>
        <taxon>Cuscuta</taxon>
        <taxon>Cuscuta subgen. Cuscuta</taxon>
    </lineage>
</organism>
<dbReference type="InterPro" id="IPR013210">
    <property type="entry name" value="LRR_N_plant-typ"/>
</dbReference>
<proteinExistence type="inferred from homology"/>
<evidence type="ECO:0000256" key="13">
    <source>
        <dbReference type="ARBA" id="ARBA00022741"/>
    </source>
</evidence>
<dbReference type="PANTHER" id="PTHR48056">
    <property type="entry name" value="LRR RECEPTOR-LIKE SERINE/THREONINE-PROTEIN KINASE-RELATED"/>
    <property type="match status" value="1"/>
</dbReference>
<evidence type="ECO:0000256" key="4">
    <source>
        <dbReference type="ARBA" id="ARBA00012513"/>
    </source>
</evidence>
<dbReference type="GO" id="GO:0004674">
    <property type="term" value="F:protein serine/threonine kinase activity"/>
    <property type="evidence" value="ECO:0007669"/>
    <property type="project" value="UniProtKB-KW"/>
</dbReference>
<dbReference type="Pfam" id="PF13516">
    <property type="entry name" value="LRR_6"/>
    <property type="match status" value="1"/>
</dbReference>
<dbReference type="InterPro" id="IPR011009">
    <property type="entry name" value="Kinase-like_dom_sf"/>
</dbReference>
<dbReference type="GO" id="GO:0051707">
    <property type="term" value="P:response to other organism"/>
    <property type="evidence" value="ECO:0007669"/>
    <property type="project" value="UniProtKB-ARBA"/>
</dbReference>
<name>A0AAV0EDL3_9ASTE</name>
<dbReference type="Gene3D" id="3.30.200.20">
    <property type="entry name" value="Phosphorylase Kinase, domain 1"/>
    <property type="match status" value="1"/>
</dbReference>
<dbReference type="FunFam" id="3.80.10.10:FF:000383">
    <property type="entry name" value="Leucine-rich repeat receptor protein kinase EMS1"/>
    <property type="match status" value="1"/>
</dbReference>
<evidence type="ECO:0000256" key="8">
    <source>
        <dbReference type="ARBA" id="ARBA00022614"/>
    </source>
</evidence>
<dbReference type="FunFam" id="1.10.510.10:FF:000309">
    <property type="entry name" value="Leucine-rich repeat receptor-like protein kinase"/>
    <property type="match status" value="1"/>
</dbReference>
<evidence type="ECO:0000256" key="1">
    <source>
        <dbReference type="ARBA" id="ARBA00004236"/>
    </source>
</evidence>
<evidence type="ECO:0000256" key="3">
    <source>
        <dbReference type="ARBA" id="ARBA00008684"/>
    </source>
</evidence>
<dbReference type="GO" id="GO:0006952">
    <property type="term" value="P:defense response"/>
    <property type="evidence" value="ECO:0007669"/>
    <property type="project" value="UniProtKB-ARBA"/>
</dbReference>
<keyword evidence="5" id="KW-1003">Cell membrane</keyword>
<dbReference type="Gene3D" id="1.10.510.10">
    <property type="entry name" value="Transferase(Phosphotransferase) domain 1"/>
    <property type="match status" value="1"/>
</dbReference>
<dbReference type="Proteomes" id="UP001152523">
    <property type="component" value="Unassembled WGS sequence"/>
</dbReference>
<dbReference type="SUPFAM" id="SSF52047">
    <property type="entry name" value="RNI-like"/>
    <property type="match status" value="1"/>
</dbReference>
<dbReference type="GO" id="GO:0033612">
    <property type="term" value="F:receptor serine/threonine kinase binding"/>
    <property type="evidence" value="ECO:0007669"/>
    <property type="project" value="TreeGrafter"/>
</dbReference>
<evidence type="ECO:0000256" key="2">
    <source>
        <dbReference type="ARBA" id="ARBA00004479"/>
    </source>
</evidence>
<dbReference type="PROSITE" id="PS00107">
    <property type="entry name" value="PROTEIN_KINASE_ATP"/>
    <property type="match status" value="1"/>
</dbReference>
<dbReference type="PROSITE" id="PS00108">
    <property type="entry name" value="PROTEIN_KINASE_ST"/>
    <property type="match status" value="1"/>
</dbReference>
<evidence type="ECO:0000256" key="11">
    <source>
        <dbReference type="ARBA" id="ARBA00022729"/>
    </source>
</evidence>
<dbReference type="InterPro" id="IPR032675">
    <property type="entry name" value="LRR_dom_sf"/>
</dbReference>
<dbReference type="PROSITE" id="PS50011">
    <property type="entry name" value="PROTEIN_KINASE_DOM"/>
    <property type="match status" value="1"/>
</dbReference>
<evidence type="ECO:0000256" key="18">
    <source>
        <dbReference type="ARBA" id="ARBA00023170"/>
    </source>
</evidence>
<feature type="binding site" evidence="22">
    <location>
        <position position="825"/>
    </location>
    <ligand>
        <name>ATP</name>
        <dbReference type="ChEBI" id="CHEBI:30616"/>
    </ligand>
</feature>
<keyword evidence="15 22" id="KW-0067">ATP-binding</keyword>
<dbReference type="EC" id="2.7.11.1" evidence="4"/>
<evidence type="ECO:0000256" key="19">
    <source>
        <dbReference type="ARBA" id="ARBA00023180"/>
    </source>
</evidence>
<evidence type="ECO:0000259" key="24">
    <source>
        <dbReference type="PROSITE" id="PS50011"/>
    </source>
</evidence>
<keyword evidence="7" id="KW-0597">Phosphoprotein</keyword>
<feature type="transmembrane region" description="Helical" evidence="23">
    <location>
        <begin position="724"/>
        <end position="750"/>
    </location>
</feature>
<comment type="catalytic activity">
    <reaction evidence="21">
        <text>L-seryl-[protein] + ATP = O-phospho-L-seryl-[protein] + ADP + H(+)</text>
        <dbReference type="Rhea" id="RHEA:17989"/>
        <dbReference type="Rhea" id="RHEA-COMP:9863"/>
        <dbReference type="Rhea" id="RHEA-COMP:11604"/>
        <dbReference type="ChEBI" id="CHEBI:15378"/>
        <dbReference type="ChEBI" id="CHEBI:29999"/>
        <dbReference type="ChEBI" id="CHEBI:30616"/>
        <dbReference type="ChEBI" id="CHEBI:83421"/>
        <dbReference type="ChEBI" id="CHEBI:456216"/>
        <dbReference type="EC" id="2.7.11.1"/>
    </reaction>
</comment>
<keyword evidence="11" id="KW-0732">Signal</keyword>
<gene>
    <name evidence="25" type="ORF">CEPIT_LOCUS23329</name>
</gene>
<evidence type="ECO:0000256" key="20">
    <source>
        <dbReference type="ARBA" id="ARBA00047899"/>
    </source>
</evidence>
<comment type="caution">
    <text evidence="25">The sequence shown here is derived from an EMBL/GenBank/DDBJ whole genome shotgun (WGS) entry which is preliminary data.</text>
</comment>
<evidence type="ECO:0000256" key="6">
    <source>
        <dbReference type="ARBA" id="ARBA00022527"/>
    </source>
</evidence>
<keyword evidence="14" id="KW-0418">Kinase</keyword>
<keyword evidence="6" id="KW-0723">Serine/threonine-protein kinase</keyword>
<dbReference type="Pfam" id="PF00069">
    <property type="entry name" value="Pkinase"/>
    <property type="match status" value="1"/>
</dbReference>
<dbReference type="FunFam" id="3.80.10.10:FF:000691">
    <property type="entry name" value="Putative LRR receptor-like serine/threonine-protein kinase"/>
    <property type="match status" value="1"/>
</dbReference>
<evidence type="ECO:0000256" key="10">
    <source>
        <dbReference type="ARBA" id="ARBA00022692"/>
    </source>
</evidence>
<evidence type="ECO:0000313" key="25">
    <source>
        <dbReference type="EMBL" id="CAH9120949.1"/>
    </source>
</evidence>
<dbReference type="Pfam" id="PF00560">
    <property type="entry name" value="LRR_1"/>
    <property type="match status" value="8"/>
</dbReference>
<dbReference type="InterPro" id="IPR008271">
    <property type="entry name" value="Ser/Thr_kinase_AS"/>
</dbReference>
<reference evidence="25" key="1">
    <citation type="submission" date="2022-07" db="EMBL/GenBank/DDBJ databases">
        <authorList>
            <person name="Macas J."/>
            <person name="Novak P."/>
            <person name="Neumann P."/>
        </authorList>
    </citation>
    <scope>NUCLEOTIDE SEQUENCE</scope>
</reference>
<evidence type="ECO:0000256" key="7">
    <source>
        <dbReference type="ARBA" id="ARBA00022553"/>
    </source>
</evidence>
<evidence type="ECO:0000256" key="16">
    <source>
        <dbReference type="ARBA" id="ARBA00022989"/>
    </source>
</evidence>
<evidence type="ECO:0000256" key="12">
    <source>
        <dbReference type="ARBA" id="ARBA00022737"/>
    </source>
</evidence>
<accession>A0AAV0EDL3</accession>
<dbReference type="Pfam" id="PF08263">
    <property type="entry name" value="LRRNT_2"/>
    <property type="match status" value="1"/>
</dbReference>
<evidence type="ECO:0000256" key="5">
    <source>
        <dbReference type="ARBA" id="ARBA00022475"/>
    </source>
</evidence>
<feature type="domain" description="Protein kinase" evidence="24">
    <location>
        <begin position="796"/>
        <end position="1084"/>
    </location>
</feature>
<dbReference type="AlphaFoldDB" id="A0AAV0EDL3"/>
<keyword evidence="10 23" id="KW-0812">Transmembrane</keyword>
<keyword evidence="13 22" id="KW-0547">Nucleotide-binding</keyword>
<dbReference type="InterPro" id="IPR017441">
    <property type="entry name" value="Protein_kinase_ATP_BS"/>
</dbReference>
<dbReference type="CDD" id="cd14066">
    <property type="entry name" value="STKc_IRAK"/>
    <property type="match status" value="1"/>
</dbReference>
<dbReference type="SUPFAM" id="SSF52058">
    <property type="entry name" value="L domain-like"/>
    <property type="match status" value="1"/>
</dbReference>
<dbReference type="Gene3D" id="3.80.10.10">
    <property type="entry name" value="Ribonuclease Inhibitor"/>
    <property type="match status" value="6"/>
</dbReference>
<evidence type="ECO:0000256" key="22">
    <source>
        <dbReference type="PROSITE-ProRule" id="PRU10141"/>
    </source>
</evidence>
<evidence type="ECO:0000256" key="15">
    <source>
        <dbReference type="ARBA" id="ARBA00022840"/>
    </source>
</evidence>
<dbReference type="PRINTS" id="PR00019">
    <property type="entry name" value="LEURICHRPT"/>
</dbReference>
<keyword evidence="9" id="KW-0808">Transferase</keyword>
<evidence type="ECO:0000256" key="23">
    <source>
        <dbReference type="SAM" id="Phobius"/>
    </source>
</evidence>
<keyword evidence="26" id="KW-1185">Reference proteome</keyword>
<evidence type="ECO:0000256" key="17">
    <source>
        <dbReference type="ARBA" id="ARBA00023136"/>
    </source>
</evidence>
<evidence type="ECO:0000256" key="14">
    <source>
        <dbReference type="ARBA" id="ARBA00022777"/>
    </source>
</evidence>
<comment type="catalytic activity">
    <reaction evidence="20">
        <text>L-threonyl-[protein] + ATP = O-phospho-L-threonyl-[protein] + ADP + H(+)</text>
        <dbReference type="Rhea" id="RHEA:46608"/>
        <dbReference type="Rhea" id="RHEA-COMP:11060"/>
        <dbReference type="Rhea" id="RHEA-COMP:11605"/>
        <dbReference type="ChEBI" id="CHEBI:15378"/>
        <dbReference type="ChEBI" id="CHEBI:30013"/>
        <dbReference type="ChEBI" id="CHEBI:30616"/>
        <dbReference type="ChEBI" id="CHEBI:61977"/>
        <dbReference type="ChEBI" id="CHEBI:456216"/>
        <dbReference type="EC" id="2.7.11.1"/>
    </reaction>
</comment>
<sequence>MSQPKTDKDLLLLGRLLTFTFFFLICIGGDSEETDRNVLVELKAVIEEQSPVNRGSRYTKWNPTTGGSPCDWPGVSCLWGRVAGIDLAGDYLTGRMFQNFSALTELSSLDLSGNTIGGALPADLLTEGMAAPLRFLNLSHNIFDGQLNLTAQGIMEVLDVSTNRFHGDIGSGLPGTCDCLVVANISNNHITGEIRDAFHKCRNLEYIDLSYNNLTGNMFSGGFDRLKEVSLAENNMSGGLPGSIFSPNCSLQFLDLSGNHFSGLLPKEISNCKGLRIINLSANDFSGPIPAEIGSLFSLEGLYLGSNRFSSRIPETLPALPNLHSLDLSENGFRGEIQEIFGRFTQVKLLLLHGNHYSGGIVKSGITKLGNLSRLDLSYNNFSGPLPVEISRMASLTFLALSYNQFTGAVPSEYGNLNELQVLDLSSNRLNGSIPPTIGRLTSLLWLMLANNSLRGEIPRELGNCSSLLWFNLAGNELSGPIPHELANIGSNPMPTFLLNRERDKITPGSGECLALRRWIPADYPPFSFLYPLLTRKNCRSLWDLLLKGVGIFPVCELGSTIRRYRITGYVQLCGNYLSGPIPSDIRKLRNFSMLHVGENDLSGELPPEIGRMPLIVLNATGNRFSGSIPSEIGNINCLENLDLSGNNFSGLFPSSLTKLSDLSNFNISYNPNIYGDVPATGQLATFDKWSFLGDPLLRLPFITNNKSFKLNPTQNPKRQPKTVTVLVVAGLFLALIVCGIMTIIVCFVIKSPMASSGWLLEDTKGGGTSDSSVKVIRLDKTSFTHSDILKATGSFSDDRIVGQGGFGTVYRGVLPDGREVAVKKLQREGVEGEREFRAEMEALSGNGFGWPHPNLVTLYGWCLDGSEKLLVYEFMEGGSLENFITDRTSMPWKKRLRIAIDVARALAFLHHECYPCIIHRDVKASNVLLDGAGQARVTDFGLARIMDVSKTHISTMVAGTIGYVAPEYGQTWQATTKGDVYSYGVLTMELAAARRAVEGVGDEECLLEWARRVVVDGLRESTGWASPPLVPGLADGAEEMHELLRIGILCTNEVPRLRPNMKEVLDMLLRISPCNSTTRHSSYSSASNSF</sequence>
<keyword evidence="8" id="KW-0433">Leucine-rich repeat</keyword>
<dbReference type="FunFam" id="3.30.200.20:FF:000309">
    <property type="entry name" value="Leucine-rich repeat receptor protein kinase MSP1"/>
    <property type="match status" value="1"/>
</dbReference>
<dbReference type="FunFam" id="3.80.10.10:FF:000041">
    <property type="entry name" value="LRR receptor-like serine/threonine-protein kinase ERECTA"/>
    <property type="match status" value="1"/>
</dbReference>
<keyword evidence="18" id="KW-0675">Receptor</keyword>
<evidence type="ECO:0000256" key="9">
    <source>
        <dbReference type="ARBA" id="ARBA00022679"/>
    </source>
</evidence>
<keyword evidence="17 23" id="KW-0472">Membrane</keyword>
<dbReference type="EMBL" id="CAMAPF010000918">
    <property type="protein sequence ID" value="CAH9120949.1"/>
    <property type="molecule type" value="Genomic_DNA"/>
</dbReference>